<dbReference type="AlphaFoldDB" id="A0A9W4UV95"/>
<feature type="transmembrane region" description="Helical" evidence="1">
    <location>
        <begin position="397"/>
        <end position="419"/>
    </location>
</feature>
<comment type="caution">
    <text evidence="2">The sequence shown here is derived from an EMBL/GenBank/DDBJ whole genome shotgun (WGS) entry which is preliminary data.</text>
</comment>
<reference evidence="2" key="1">
    <citation type="submission" date="2023-01" db="EMBL/GenBank/DDBJ databases">
        <authorList>
            <person name="Van Ghelder C."/>
            <person name="Rancurel C."/>
        </authorList>
    </citation>
    <scope>NUCLEOTIDE SEQUENCE</scope>
    <source>
        <strain evidence="2">CNCM I-4278</strain>
    </source>
</reference>
<dbReference type="Gene3D" id="1.20.58.340">
    <property type="entry name" value="Magnesium transport protein CorA, transmembrane region"/>
    <property type="match status" value="1"/>
</dbReference>
<accession>A0A9W4UV95</accession>
<sequence>MMASDFHFGRNTLDDPSRFDPIDDHLYIRISKTNSQIKHSVEKKRDDELLDVFESQFPAHKDWSFELLLSPQPYHYTHDRKRLPFPERLPYSKDVVKALQTKWSIADVCFYAHLKSGSCSMRFTPKPFDHGWIGYTIRMIYSVPFRCCLATSHNTTTRTTHAIVFGITPSDAPALLSTLLTAKSHAHHPCLAPLLLCDMALTRLEAFSYKTYHDFLPVREAMGCNLYFNEGSVYTAPDLADMPRRLTALLNAGASNTASVRAAGVVVADLEGLLDVFRAGKESEGGGRLDGRKGETEADEEAEDVVVKMRDHLALLRQVVGNMKRRNEYLKESVQAQVQMVYALLAQQDNALSHRYGADMRVIAAVTLVFLPGTFVATLFSASFWDFSPANSNGPHVSSWVWLYVVVTISLTAAVLAVWKGALKGVGWGWGCVQRGGWRWWFGRRTDGRGRGKGLGLRRSDDVM</sequence>
<evidence type="ECO:0000256" key="1">
    <source>
        <dbReference type="SAM" id="Phobius"/>
    </source>
</evidence>
<feature type="transmembrane region" description="Helical" evidence="1">
    <location>
        <begin position="362"/>
        <end position="385"/>
    </location>
</feature>
<protein>
    <submittedName>
        <fullName evidence="2">Uncharacterized protein</fullName>
    </submittedName>
</protein>
<keyword evidence="1" id="KW-0812">Transmembrane</keyword>
<proteinExistence type="predicted"/>
<organism evidence="2 3">
    <name type="scientific">Periconia digitata</name>
    <dbReference type="NCBI Taxonomy" id="1303443"/>
    <lineage>
        <taxon>Eukaryota</taxon>
        <taxon>Fungi</taxon>
        <taxon>Dikarya</taxon>
        <taxon>Ascomycota</taxon>
        <taxon>Pezizomycotina</taxon>
        <taxon>Dothideomycetes</taxon>
        <taxon>Pleosporomycetidae</taxon>
        <taxon>Pleosporales</taxon>
        <taxon>Massarineae</taxon>
        <taxon>Periconiaceae</taxon>
        <taxon>Periconia</taxon>
    </lineage>
</organism>
<evidence type="ECO:0000313" key="3">
    <source>
        <dbReference type="Proteomes" id="UP001152607"/>
    </source>
</evidence>
<keyword evidence="1" id="KW-1133">Transmembrane helix</keyword>
<name>A0A9W4UV95_9PLEO</name>
<keyword evidence="3" id="KW-1185">Reference proteome</keyword>
<dbReference type="EMBL" id="CAOQHR010000011">
    <property type="protein sequence ID" value="CAI6341357.1"/>
    <property type="molecule type" value="Genomic_DNA"/>
</dbReference>
<dbReference type="Proteomes" id="UP001152607">
    <property type="component" value="Unassembled WGS sequence"/>
</dbReference>
<keyword evidence="1" id="KW-0472">Membrane</keyword>
<evidence type="ECO:0000313" key="2">
    <source>
        <dbReference type="EMBL" id="CAI6341357.1"/>
    </source>
</evidence>
<dbReference type="OrthoDB" id="2830640at2759"/>
<gene>
    <name evidence="2" type="ORF">PDIGIT_LOCUS14553</name>
</gene>